<proteinExistence type="predicted"/>
<evidence type="ECO:0000256" key="1">
    <source>
        <dbReference type="ARBA" id="ARBA00004141"/>
    </source>
</evidence>
<name>A0AAJ4LUD9_9VIBR</name>
<reference evidence="7 8" key="1">
    <citation type="submission" date="2020-11" db="EMBL/GenBank/DDBJ databases">
        <title>Complete and Circularized Genome Assembly of a human isolate of Vibrio navarrensis biotype pommerensis with MiSeq and MinION Sequence Data.</title>
        <authorList>
            <person name="Schwartz K."/>
            <person name="Borowiak M."/>
            <person name="Deneke C."/>
            <person name="Balau V."/>
            <person name="Metelmann C."/>
            <person name="Strauch E."/>
        </authorList>
    </citation>
    <scope>NUCLEOTIDE SEQUENCE [LARGE SCALE GENOMIC DNA]</scope>
    <source>
        <strain evidence="7 8">20-VB00237</strain>
    </source>
</reference>
<evidence type="ECO:0000256" key="4">
    <source>
        <dbReference type="ARBA" id="ARBA00023136"/>
    </source>
</evidence>
<dbReference type="NCBIfam" id="NF037976">
    <property type="entry name" value="gtrA_1"/>
    <property type="match status" value="1"/>
</dbReference>
<comment type="subcellular location">
    <subcellularLocation>
        <location evidence="1">Membrane</location>
        <topology evidence="1">Multi-pass membrane protein</topology>
    </subcellularLocation>
</comment>
<dbReference type="RefSeq" id="WP_045569373.1">
    <property type="nucleotide sequence ID" value="NZ_CP065217.1"/>
</dbReference>
<keyword evidence="2 5" id="KW-0812">Transmembrane</keyword>
<keyword evidence="4 5" id="KW-0472">Membrane</keyword>
<gene>
    <name evidence="7" type="ORF">I3X05_01025</name>
</gene>
<evidence type="ECO:0000259" key="6">
    <source>
        <dbReference type="Pfam" id="PF04138"/>
    </source>
</evidence>
<evidence type="ECO:0000313" key="8">
    <source>
        <dbReference type="Proteomes" id="UP000594435"/>
    </source>
</evidence>
<accession>A0AAJ4LUD9</accession>
<dbReference type="Proteomes" id="UP000594435">
    <property type="component" value="Chromosome 1"/>
</dbReference>
<evidence type="ECO:0000313" key="7">
    <source>
        <dbReference type="EMBL" id="QPL53797.1"/>
    </source>
</evidence>
<evidence type="ECO:0000256" key="5">
    <source>
        <dbReference type="SAM" id="Phobius"/>
    </source>
</evidence>
<feature type="transmembrane region" description="Helical" evidence="5">
    <location>
        <begin position="73"/>
        <end position="97"/>
    </location>
</feature>
<dbReference type="Pfam" id="PF04138">
    <property type="entry name" value="GtrA_DPMS_TM"/>
    <property type="match status" value="1"/>
</dbReference>
<dbReference type="GO" id="GO:0000271">
    <property type="term" value="P:polysaccharide biosynthetic process"/>
    <property type="evidence" value="ECO:0007669"/>
    <property type="project" value="InterPro"/>
</dbReference>
<evidence type="ECO:0000256" key="3">
    <source>
        <dbReference type="ARBA" id="ARBA00022989"/>
    </source>
</evidence>
<keyword evidence="3 5" id="KW-1133">Transmembrane helix</keyword>
<feature type="transmembrane region" description="Helical" evidence="5">
    <location>
        <begin position="103"/>
        <end position="122"/>
    </location>
</feature>
<dbReference type="InterPro" id="IPR007267">
    <property type="entry name" value="GtrA_DPMS_TM"/>
</dbReference>
<feature type="transmembrane region" description="Helical" evidence="5">
    <location>
        <begin position="31"/>
        <end position="53"/>
    </location>
</feature>
<dbReference type="EMBL" id="CP065217">
    <property type="protein sequence ID" value="QPL53797.1"/>
    <property type="molecule type" value="Genomic_DNA"/>
</dbReference>
<dbReference type="AlphaFoldDB" id="A0AAJ4LUD9"/>
<organism evidence="7 8">
    <name type="scientific">Vibrio navarrensis</name>
    <dbReference type="NCBI Taxonomy" id="29495"/>
    <lineage>
        <taxon>Bacteria</taxon>
        <taxon>Pseudomonadati</taxon>
        <taxon>Pseudomonadota</taxon>
        <taxon>Gammaproteobacteria</taxon>
        <taxon>Vibrionales</taxon>
        <taxon>Vibrionaceae</taxon>
        <taxon>Vibrio</taxon>
    </lineage>
</organism>
<feature type="domain" description="GtrA/DPMS transmembrane" evidence="6">
    <location>
        <begin position="7"/>
        <end position="128"/>
    </location>
</feature>
<evidence type="ECO:0000256" key="2">
    <source>
        <dbReference type="ARBA" id="ARBA00022692"/>
    </source>
</evidence>
<protein>
    <submittedName>
        <fullName evidence="7">GtrA family protein</fullName>
    </submittedName>
</protein>
<dbReference type="GO" id="GO:0016020">
    <property type="term" value="C:membrane"/>
    <property type="evidence" value="ECO:0007669"/>
    <property type="project" value="UniProtKB-SubCell"/>
</dbReference>
<sequence length="137" mass="16273">MKILVLYIIFACLATFANLLAQEISYQLYHGIYRLAHSMFWGTLVGLVIKYALDKKYIFNFKVDSHAQDAKMFMLYSTMGVLTTLIFWLAEWAFYHWFETKEMRYLGAVLGLSIGYMTKYYLDKKFVFVRYQNETTN</sequence>